<name>A0A0D5ZCS5_PAEPS</name>
<keyword evidence="2" id="KW-0614">Plasmid</keyword>
<sequence length="129" mass="14637">MIQVRKGMRDMSDKNEVFDDIGEYINRQIADGSINEKGSPLKCHHCDSTNTNIQYFYHEHAVKELVIYLFTTIVFVPLVCLVLVCSLPVVLSGLVKYEDQITQPPIEQLDLMVHDSHGVKKVGAVTKFE</sequence>
<evidence type="ECO:0000313" key="2">
    <source>
        <dbReference type="EMBL" id="AKA44337.1"/>
    </source>
</evidence>
<evidence type="ECO:0000313" key="3">
    <source>
        <dbReference type="Proteomes" id="UP000006868"/>
    </source>
</evidence>
<organism evidence="2 3">
    <name type="scientific">Paenibacillus polymyxa (strain SC2)</name>
    <name type="common">Bacillus polymyxa</name>
    <dbReference type="NCBI Taxonomy" id="886882"/>
    <lineage>
        <taxon>Bacteria</taxon>
        <taxon>Bacillati</taxon>
        <taxon>Bacillota</taxon>
        <taxon>Bacilli</taxon>
        <taxon>Bacillales</taxon>
        <taxon>Paenibacillaceae</taxon>
        <taxon>Paenibacillus</taxon>
    </lineage>
</organism>
<dbReference type="PATRIC" id="fig|886882.15.peg.5464"/>
<accession>A0A0D5ZCS5</accession>
<keyword evidence="1" id="KW-1133">Transmembrane helix</keyword>
<keyword evidence="1" id="KW-0472">Membrane</keyword>
<dbReference type="EMBL" id="CP002214">
    <property type="protein sequence ID" value="AKA44337.1"/>
    <property type="molecule type" value="Genomic_DNA"/>
</dbReference>
<gene>
    <name evidence="2" type="ORF">PPSC2_25980</name>
</gene>
<dbReference type="HOGENOM" id="CLU_1946676_0_0_9"/>
<protein>
    <submittedName>
        <fullName evidence="2">Uncharacterized protein</fullName>
    </submittedName>
</protein>
<reference evidence="2 3" key="1">
    <citation type="journal article" date="2011" name="J. Bacteriol.">
        <title>Complete genome sequence of Paenibacillus polymyxa SC2, a strain of plant growth-promoting Rhizobacterium with broad-spectrum antimicrobial activity.</title>
        <authorList>
            <person name="Ma M."/>
            <person name="Wang C."/>
            <person name="Ding Y."/>
            <person name="Li L."/>
            <person name="Shen D."/>
            <person name="Jiang X."/>
            <person name="Guan D."/>
            <person name="Cao F."/>
            <person name="Chen H."/>
            <person name="Feng R."/>
            <person name="Wang X."/>
            <person name="Ge Y."/>
            <person name="Yao L."/>
            <person name="Bing X."/>
            <person name="Yang X."/>
            <person name="Li J."/>
            <person name="Du B."/>
        </authorList>
    </citation>
    <scope>NUCLEOTIDE SEQUENCE [LARGE SCALE GENOMIC DNA]</scope>
    <source>
        <strain evidence="2 3">SC2</strain>
        <plasmid evidence="3">pSC2</plasmid>
    </source>
</reference>
<proteinExistence type="predicted"/>
<dbReference type="AlphaFoldDB" id="A0A0D5ZCS5"/>
<dbReference type="KEGG" id="ppm:PPSC2_25980"/>
<dbReference type="Proteomes" id="UP000006868">
    <property type="component" value="Plasmid pSC2"/>
</dbReference>
<geneLocation type="plasmid" evidence="2 3">
    <name>pSC2</name>
</geneLocation>
<keyword evidence="1" id="KW-0812">Transmembrane</keyword>
<evidence type="ECO:0000256" key="1">
    <source>
        <dbReference type="SAM" id="Phobius"/>
    </source>
</evidence>
<feature type="transmembrane region" description="Helical" evidence="1">
    <location>
        <begin position="65"/>
        <end position="91"/>
    </location>
</feature>